<dbReference type="Proteomes" id="UP000783686">
    <property type="component" value="Unassembled WGS sequence"/>
</dbReference>
<dbReference type="GO" id="GO:0051028">
    <property type="term" value="P:mRNA transport"/>
    <property type="evidence" value="ECO:0007669"/>
    <property type="project" value="TreeGrafter"/>
</dbReference>
<dbReference type="InterPro" id="IPR026502">
    <property type="entry name" value="SLBP1/SLBP2"/>
</dbReference>
<dbReference type="PANTHER" id="PTHR17408">
    <property type="entry name" value="HISTONE RNA HAIRPIN-BINDING PROTEIN"/>
    <property type="match status" value="1"/>
</dbReference>
<dbReference type="GO" id="GO:0003729">
    <property type="term" value="F:mRNA binding"/>
    <property type="evidence" value="ECO:0007669"/>
    <property type="project" value="InterPro"/>
</dbReference>
<dbReference type="EMBL" id="CAJFCW020000006">
    <property type="protein sequence ID" value="CAG9127877.1"/>
    <property type="molecule type" value="Genomic_DNA"/>
</dbReference>
<feature type="region of interest" description="Disordered" evidence="3">
    <location>
        <begin position="169"/>
        <end position="277"/>
    </location>
</feature>
<proteinExistence type="inferred from homology"/>
<sequence>MACETEQVLKELCQKVEASSLDSSSCRYGRDDLLDILYIKSDDEWNQRGKKAGLAPKELKFLNRVPGKNYDDIRALYARKGQKVDGCGDRHQCNIPEEVLARRTKELDKGKDKKVYRKYMENVPYHKRDRQCPQTPNKYQECSRRAWDAAVKQWKLDLHAWEARFDGTENDENTVTSRSSTAKSVESESTENTKSSQEYYHSPSSKAKSTSSGSQKPDKSCTQLKVMRSRAQSRQRDHTPSRDERIQWLQEARAAYSVGPTARSRAKSQSPARNKMGTITPQKRQNVFQRSLFDLYDQSDVNVGRLEAEFLNMDLSKSNNMKKLTTFLEKLQNKVEKEPGSTAYGSIEQMVEGITVAKNLNFYMAKYKNLDEQCQRKVAKRLNSDLMKQIADQLQQI</sequence>
<dbReference type="GO" id="GO:0071204">
    <property type="term" value="C:histone pre-mRNA 3'end processing complex"/>
    <property type="evidence" value="ECO:0007669"/>
    <property type="project" value="TreeGrafter"/>
</dbReference>
<accession>A0A811LS02</accession>
<keyword evidence="6" id="KW-1185">Reference proteome</keyword>
<evidence type="ECO:0000259" key="4">
    <source>
        <dbReference type="Pfam" id="PF15247"/>
    </source>
</evidence>
<protein>
    <recommendedName>
        <fullName evidence="4">Histone RNA hairpin-binding protein RNA-binding domain-containing protein</fullName>
    </recommendedName>
</protein>
<dbReference type="InterPro" id="IPR029344">
    <property type="entry name" value="SLBP_RNA_bind"/>
</dbReference>
<feature type="compositionally biased region" description="Low complexity" evidence="3">
    <location>
        <begin position="202"/>
        <end position="215"/>
    </location>
</feature>
<dbReference type="GO" id="GO:0071207">
    <property type="term" value="F:histone pre-mRNA stem-loop binding"/>
    <property type="evidence" value="ECO:0007669"/>
    <property type="project" value="TreeGrafter"/>
</dbReference>
<dbReference type="InterPro" id="IPR038294">
    <property type="entry name" value="SLBP_RNA_bind_sf"/>
</dbReference>
<dbReference type="GO" id="GO:0006398">
    <property type="term" value="P:mRNA 3'-end processing by stem-loop binding and cleavage"/>
    <property type="evidence" value="ECO:0007669"/>
    <property type="project" value="TreeGrafter"/>
</dbReference>
<dbReference type="GO" id="GO:0005737">
    <property type="term" value="C:cytoplasm"/>
    <property type="evidence" value="ECO:0007669"/>
    <property type="project" value="TreeGrafter"/>
</dbReference>
<dbReference type="Gene3D" id="1.10.8.1120">
    <property type="entry name" value="Histone RNA hairpin-binding protein RNA-binding domain"/>
    <property type="match status" value="1"/>
</dbReference>
<feature type="compositionally biased region" description="Polar residues" evidence="3">
    <location>
        <begin position="173"/>
        <end position="184"/>
    </location>
</feature>
<feature type="compositionally biased region" description="Basic and acidic residues" evidence="3">
    <location>
        <begin position="234"/>
        <end position="246"/>
    </location>
</feature>
<feature type="compositionally biased region" description="Polar residues" evidence="3">
    <location>
        <begin position="190"/>
        <end position="199"/>
    </location>
</feature>
<gene>
    <name evidence="5" type="ORF">BOKJ2_LOCUS14258</name>
</gene>
<comment type="similarity">
    <text evidence="1">Belongs to the SLBP family.</text>
</comment>
<organism evidence="5 6">
    <name type="scientific">Bursaphelenchus okinawaensis</name>
    <dbReference type="NCBI Taxonomy" id="465554"/>
    <lineage>
        <taxon>Eukaryota</taxon>
        <taxon>Metazoa</taxon>
        <taxon>Ecdysozoa</taxon>
        <taxon>Nematoda</taxon>
        <taxon>Chromadorea</taxon>
        <taxon>Rhabditida</taxon>
        <taxon>Tylenchina</taxon>
        <taxon>Tylenchomorpha</taxon>
        <taxon>Aphelenchoidea</taxon>
        <taxon>Aphelenchoididae</taxon>
        <taxon>Bursaphelenchus</taxon>
    </lineage>
</organism>
<evidence type="ECO:0000256" key="2">
    <source>
        <dbReference type="ARBA" id="ARBA00022884"/>
    </source>
</evidence>
<keyword evidence="2" id="KW-0694">RNA-binding</keyword>
<dbReference type="OrthoDB" id="265795at2759"/>
<feature type="domain" description="Histone RNA hairpin-binding protein RNA-binding" evidence="4">
    <location>
        <begin position="97"/>
        <end position="162"/>
    </location>
</feature>
<dbReference type="AlphaFoldDB" id="A0A811LS02"/>
<comment type="caution">
    <text evidence="5">The sequence shown here is derived from an EMBL/GenBank/DDBJ whole genome shotgun (WGS) entry which is preliminary data.</text>
</comment>
<evidence type="ECO:0000313" key="6">
    <source>
        <dbReference type="Proteomes" id="UP000614601"/>
    </source>
</evidence>
<evidence type="ECO:0000256" key="1">
    <source>
        <dbReference type="ARBA" id="ARBA00006151"/>
    </source>
</evidence>
<evidence type="ECO:0000313" key="5">
    <source>
        <dbReference type="EMBL" id="CAD5230678.1"/>
    </source>
</evidence>
<feature type="compositionally biased region" description="Polar residues" evidence="3">
    <location>
        <begin position="267"/>
        <end position="277"/>
    </location>
</feature>
<dbReference type="Proteomes" id="UP000614601">
    <property type="component" value="Unassembled WGS sequence"/>
</dbReference>
<evidence type="ECO:0000256" key="3">
    <source>
        <dbReference type="SAM" id="MobiDB-lite"/>
    </source>
</evidence>
<reference evidence="5" key="1">
    <citation type="submission" date="2020-09" db="EMBL/GenBank/DDBJ databases">
        <authorList>
            <person name="Kikuchi T."/>
        </authorList>
    </citation>
    <scope>NUCLEOTIDE SEQUENCE</scope>
    <source>
        <strain evidence="5">SH1</strain>
    </source>
</reference>
<dbReference type="PANTHER" id="PTHR17408:SF0">
    <property type="entry name" value="HISTONE RNA HAIRPIN-BINDING PROTEIN"/>
    <property type="match status" value="1"/>
</dbReference>
<name>A0A811LS02_9BILA</name>
<dbReference type="Pfam" id="PF15247">
    <property type="entry name" value="SLBP_RNA_bind"/>
    <property type="match status" value="1"/>
</dbReference>
<dbReference type="EMBL" id="CAJFDH010000006">
    <property type="protein sequence ID" value="CAD5230678.1"/>
    <property type="molecule type" value="Genomic_DNA"/>
</dbReference>